<evidence type="ECO:0000256" key="1">
    <source>
        <dbReference type="SAM" id="SignalP"/>
    </source>
</evidence>
<gene>
    <name evidence="2" type="ORF">ACFS29_15075</name>
</gene>
<accession>A0ABW5ZVE0</accession>
<dbReference type="RefSeq" id="WP_194506178.1">
    <property type="nucleotide sequence ID" value="NZ_JADILU010000001.1"/>
</dbReference>
<organism evidence="2 3">
    <name type="scientific">Psychroserpens luteus</name>
    <dbReference type="NCBI Taxonomy" id="1434066"/>
    <lineage>
        <taxon>Bacteria</taxon>
        <taxon>Pseudomonadati</taxon>
        <taxon>Bacteroidota</taxon>
        <taxon>Flavobacteriia</taxon>
        <taxon>Flavobacteriales</taxon>
        <taxon>Flavobacteriaceae</taxon>
        <taxon>Psychroserpens</taxon>
    </lineage>
</organism>
<comment type="caution">
    <text evidence="2">The sequence shown here is derived from an EMBL/GenBank/DDBJ whole genome shotgun (WGS) entry which is preliminary data.</text>
</comment>
<dbReference type="Proteomes" id="UP001597548">
    <property type="component" value="Unassembled WGS sequence"/>
</dbReference>
<protein>
    <submittedName>
        <fullName evidence="2">Uncharacterized protein</fullName>
    </submittedName>
</protein>
<keyword evidence="3" id="KW-1185">Reference proteome</keyword>
<sequence length="138" mass="16182">MKKIFLLSFLIVLLASCTPDDSQPSFHYDVLPIESVTIPQEFQFGEVYEIGVTYFRPSGCHIFNNFYYEIDGNERIVAVINTVYDNQDCDIYEPEENEIEVSFNFQVNSFDTYTFKFFQGQDDNENDLYYIVEVPVVE</sequence>
<dbReference type="EMBL" id="JBHUOS010000010">
    <property type="protein sequence ID" value="MFD2916974.1"/>
    <property type="molecule type" value="Genomic_DNA"/>
</dbReference>
<dbReference type="PROSITE" id="PS51257">
    <property type="entry name" value="PROKAR_LIPOPROTEIN"/>
    <property type="match status" value="1"/>
</dbReference>
<evidence type="ECO:0000313" key="2">
    <source>
        <dbReference type="EMBL" id="MFD2916974.1"/>
    </source>
</evidence>
<proteinExistence type="predicted"/>
<feature type="chain" id="PRO_5047031026" evidence="1">
    <location>
        <begin position="23"/>
        <end position="138"/>
    </location>
</feature>
<evidence type="ECO:0000313" key="3">
    <source>
        <dbReference type="Proteomes" id="UP001597548"/>
    </source>
</evidence>
<name>A0ABW5ZVE0_9FLAO</name>
<keyword evidence="1" id="KW-0732">Signal</keyword>
<feature type="signal peptide" evidence="1">
    <location>
        <begin position="1"/>
        <end position="22"/>
    </location>
</feature>
<reference evidence="3" key="1">
    <citation type="journal article" date="2019" name="Int. J. Syst. Evol. Microbiol.">
        <title>The Global Catalogue of Microorganisms (GCM) 10K type strain sequencing project: providing services to taxonomists for standard genome sequencing and annotation.</title>
        <authorList>
            <consortium name="The Broad Institute Genomics Platform"/>
            <consortium name="The Broad Institute Genome Sequencing Center for Infectious Disease"/>
            <person name="Wu L."/>
            <person name="Ma J."/>
        </authorList>
    </citation>
    <scope>NUCLEOTIDE SEQUENCE [LARGE SCALE GENOMIC DNA]</scope>
    <source>
        <strain evidence="3">KCTC 32514</strain>
    </source>
</reference>